<name>A0A2U2J3G5_9SPHN</name>
<sequence>MMNMVTVGGESVAHDPGLRGYHVLYRENEINHCPGCGRTHWYVGRVSAECGFCGTALALAEATARGHGSLSRAHGPLPMEQAA</sequence>
<organism evidence="1 2">
    <name type="scientific">Allosphingosinicella humi</name>
    <dbReference type="NCBI Taxonomy" id="2068657"/>
    <lineage>
        <taxon>Bacteria</taxon>
        <taxon>Pseudomonadati</taxon>
        <taxon>Pseudomonadota</taxon>
        <taxon>Alphaproteobacteria</taxon>
        <taxon>Sphingomonadales</taxon>
        <taxon>Sphingomonadaceae</taxon>
        <taxon>Allosphingosinicella</taxon>
    </lineage>
</organism>
<dbReference type="EMBL" id="QFFF01000001">
    <property type="protein sequence ID" value="PWG02886.1"/>
    <property type="molecule type" value="Genomic_DNA"/>
</dbReference>
<proteinExistence type="predicted"/>
<evidence type="ECO:0000313" key="2">
    <source>
        <dbReference type="Proteomes" id="UP000245916"/>
    </source>
</evidence>
<dbReference type="RefSeq" id="WP_109271024.1">
    <property type="nucleotide sequence ID" value="NZ_QFFF01000001.1"/>
</dbReference>
<evidence type="ECO:0000313" key="1">
    <source>
        <dbReference type="EMBL" id="PWG02886.1"/>
    </source>
</evidence>
<accession>A0A2U2J3G5</accession>
<reference evidence="1 2" key="1">
    <citation type="submission" date="2018-05" db="EMBL/GenBank/DDBJ databases">
        <title>Genome of Sphingosinicella humi QZX222.</title>
        <authorList>
            <person name="Qiao Z."/>
            <person name="Wang G."/>
        </authorList>
    </citation>
    <scope>NUCLEOTIDE SEQUENCE [LARGE SCALE GENOMIC DNA]</scope>
    <source>
        <strain evidence="1 2">QZX222</strain>
    </source>
</reference>
<keyword evidence="2" id="KW-1185">Reference proteome</keyword>
<protein>
    <submittedName>
        <fullName evidence="1">Uncharacterized protein</fullName>
    </submittedName>
</protein>
<comment type="caution">
    <text evidence="1">The sequence shown here is derived from an EMBL/GenBank/DDBJ whole genome shotgun (WGS) entry which is preliminary data.</text>
</comment>
<dbReference type="Proteomes" id="UP000245916">
    <property type="component" value="Unassembled WGS sequence"/>
</dbReference>
<gene>
    <name evidence="1" type="ORF">DF286_08400</name>
</gene>
<dbReference type="AlphaFoldDB" id="A0A2U2J3G5"/>
<dbReference type="OrthoDB" id="7595325at2"/>